<gene>
    <name evidence="1" type="ORF">PPRIM_AZ9-3.1.T0350115</name>
</gene>
<dbReference type="EMBL" id="CAJJDM010000034">
    <property type="protein sequence ID" value="CAD8063737.1"/>
    <property type="molecule type" value="Genomic_DNA"/>
</dbReference>
<protein>
    <submittedName>
        <fullName evidence="1">Uncharacterized protein</fullName>
    </submittedName>
</protein>
<reference evidence="1" key="1">
    <citation type="submission" date="2021-01" db="EMBL/GenBank/DDBJ databases">
        <authorList>
            <consortium name="Genoscope - CEA"/>
            <person name="William W."/>
        </authorList>
    </citation>
    <scope>NUCLEOTIDE SEQUENCE</scope>
</reference>
<comment type="caution">
    <text evidence="1">The sequence shown here is derived from an EMBL/GenBank/DDBJ whole genome shotgun (WGS) entry which is preliminary data.</text>
</comment>
<keyword evidence="2" id="KW-1185">Reference proteome</keyword>
<evidence type="ECO:0000313" key="2">
    <source>
        <dbReference type="Proteomes" id="UP000688137"/>
    </source>
</evidence>
<proteinExistence type="predicted"/>
<evidence type="ECO:0000313" key="1">
    <source>
        <dbReference type="EMBL" id="CAD8063737.1"/>
    </source>
</evidence>
<dbReference type="OMA" id="CQQSAIN"/>
<accession>A0A8S1L8B0</accession>
<dbReference type="Proteomes" id="UP000688137">
    <property type="component" value="Unassembled WGS sequence"/>
</dbReference>
<organism evidence="1 2">
    <name type="scientific">Paramecium primaurelia</name>
    <dbReference type="NCBI Taxonomy" id="5886"/>
    <lineage>
        <taxon>Eukaryota</taxon>
        <taxon>Sar</taxon>
        <taxon>Alveolata</taxon>
        <taxon>Ciliophora</taxon>
        <taxon>Intramacronucleata</taxon>
        <taxon>Oligohymenophorea</taxon>
        <taxon>Peniculida</taxon>
        <taxon>Parameciidae</taxon>
        <taxon>Paramecium</taxon>
    </lineage>
</organism>
<name>A0A8S1L8B0_PARPR</name>
<dbReference type="AlphaFoldDB" id="A0A8S1L8B0"/>
<sequence>MNRNEDETNKLLQEIRNEVIDFTTANFLGQIVEKYQNQENICFKENKGNRFEFVKCMMNFQKSQQKEEKKMEFKINYLKNEIAECLNINEKSQCQQSAINSIIQIQQDFLKSLELTLKKQ</sequence>